<name>A0ABS7PVK3_9SPHN</name>
<dbReference type="InterPro" id="IPR019405">
    <property type="entry name" value="Lactonase_7-beta_prop"/>
</dbReference>
<evidence type="ECO:0000313" key="2">
    <source>
        <dbReference type="EMBL" id="MBY8825398.1"/>
    </source>
</evidence>
<gene>
    <name evidence="2" type="ORF">K7G82_24045</name>
</gene>
<dbReference type="EMBL" id="JAINVV010000012">
    <property type="protein sequence ID" value="MBY8825398.1"/>
    <property type="molecule type" value="Genomic_DNA"/>
</dbReference>
<reference evidence="2 3" key="1">
    <citation type="submission" date="2021-08" db="EMBL/GenBank/DDBJ databases">
        <authorList>
            <person name="Tuo L."/>
        </authorList>
    </citation>
    <scope>NUCLEOTIDE SEQUENCE [LARGE SCALE GENOMIC DNA]</scope>
    <source>
        <strain evidence="2 3">JCM 31229</strain>
    </source>
</reference>
<dbReference type="PANTHER" id="PTHR47197">
    <property type="entry name" value="PROTEIN NIRF"/>
    <property type="match status" value="1"/>
</dbReference>
<dbReference type="Pfam" id="PF10282">
    <property type="entry name" value="Lactonase"/>
    <property type="match status" value="1"/>
</dbReference>
<dbReference type="PANTHER" id="PTHR47197:SF3">
    <property type="entry name" value="DIHYDRO-HEME D1 DEHYDROGENASE"/>
    <property type="match status" value="1"/>
</dbReference>
<organism evidence="2 3">
    <name type="scientific">Sphingomonas colocasiae</name>
    <dbReference type="NCBI Taxonomy" id="1848973"/>
    <lineage>
        <taxon>Bacteria</taxon>
        <taxon>Pseudomonadati</taxon>
        <taxon>Pseudomonadota</taxon>
        <taxon>Alphaproteobacteria</taxon>
        <taxon>Sphingomonadales</taxon>
        <taxon>Sphingomonadaceae</taxon>
        <taxon>Sphingomonas</taxon>
    </lineage>
</organism>
<dbReference type="RefSeq" id="WP_222992506.1">
    <property type="nucleotide sequence ID" value="NZ_JAINVV010000012.1"/>
</dbReference>
<dbReference type="Gene3D" id="2.130.10.10">
    <property type="entry name" value="YVTN repeat-like/Quinoprotein amine dehydrogenase"/>
    <property type="match status" value="2"/>
</dbReference>
<accession>A0ABS7PVK3</accession>
<dbReference type="InterPro" id="IPR051200">
    <property type="entry name" value="Host-pathogen_enzymatic-act"/>
</dbReference>
<comment type="caution">
    <text evidence="2">The sequence shown here is derived from an EMBL/GenBank/DDBJ whole genome shotgun (WGS) entry which is preliminary data.</text>
</comment>
<feature type="signal peptide" evidence="1">
    <location>
        <begin position="1"/>
        <end position="28"/>
    </location>
</feature>
<feature type="chain" id="PRO_5045562093" evidence="1">
    <location>
        <begin position="29"/>
        <end position="348"/>
    </location>
</feature>
<proteinExistence type="predicted"/>
<dbReference type="InterPro" id="IPR011048">
    <property type="entry name" value="Haem_d1_sf"/>
</dbReference>
<keyword evidence="3" id="KW-1185">Reference proteome</keyword>
<sequence>MRFDGRLRATMSAVAMAAALLVPGAASARELVYVQASKSEEVVVIDANSFEPVTRIPIGGYTDDVVGLPDGTMAFTNVMLSNNSPLGSTVGEGGLVHGIDTATNKLVWETFVDGLPNHMAVNSNGRELYVTLADRSWIVVLDTRTGRILKRLFSVMGNHGAKMTPDGKHLVVGNMFIDAMLVYDAASGDVVRTINTREGVRPFQFDKQGKVYYQLSRFHGFEVRDLATGALEKVVELPKLPASVPAPEAYPHTVDHGLAITPDGRAIVAAASTGNYVAVYSLPDLKLRGTVPVGEDPNWIAIRADSKVAFVSNRKSNSISVVDLDGLKEIRKVPAGTLPQRLSVIDVP</sequence>
<evidence type="ECO:0000256" key="1">
    <source>
        <dbReference type="SAM" id="SignalP"/>
    </source>
</evidence>
<dbReference type="Proteomes" id="UP000706039">
    <property type="component" value="Unassembled WGS sequence"/>
</dbReference>
<dbReference type="SUPFAM" id="SSF51004">
    <property type="entry name" value="C-terminal (heme d1) domain of cytochrome cd1-nitrite reductase"/>
    <property type="match status" value="1"/>
</dbReference>
<dbReference type="InterPro" id="IPR015943">
    <property type="entry name" value="WD40/YVTN_repeat-like_dom_sf"/>
</dbReference>
<evidence type="ECO:0000313" key="3">
    <source>
        <dbReference type="Proteomes" id="UP000706039"/>
    </source>
</evidence>
<keyword evidence="1" id="KW-0732">Signal</keyword>
<protein>
    <submittedName>
        <fullName evidence="2">Beta-propeller fold lactonase family protein</fullName>
    </submittedName>
</protein>